<protein>
    <submittedName>
        <fullName evidence="1">Uncharacterized protein</fullName>
    </submittedName>
</protein>
<comment type="caution">
    <text evidence="1">The sequence shown here is derived from an EMBL/GenBank/DDBJ whole genome shotgun (WGS) entry which is preliminary data.</text>
</comment>
<gene>
    <name evidence="1" type="ORF">Pint_29911</name>
</gene>
<evidence type="ECO:0000313" key="1">
    <source>
        <dbReference type="EMBL" id="KAJ0006673.1"/>
    </source>
</evidence>
<dbReference type="EMBL" id="CM047750">
    <property type="protein sequence ID" value="KAJ0006673.1"/>
    <property type="molecule type" value="Genomic_DNA"/>
</dbReference>
<keyword evidence="2" id="KW-1185">Reference proteome</keyword>
<evidence type="ECO:0000313" key="2">
    <source>
        <dbReference type="Proteomes" id="UP001163603"/>
    </source>
</evidence>
<accession>A0ACC0WZ74</accession>
<reference evidence="2" key="1">
    <citation type="journal article" date="2023" name="G3 (Bethesda)">
        <title>Genome assembly and association tests identify interacting loci associated with vigor, precocity, and sex in interspecific pistachio rootstocks.</title>
        <authorList>
            <person name="Palmer W."/>
            <person name="Jacygrad E."/>
            <person name="Sagayaradj S."/>
            <person name="Cavanaugh K."/>
            <person name="Han R."/>
            <person name="Bertier L."/>
            <person name="Beede B."/>
            <person name="Kafkas S."/>
            <person name="Golino D."/>
            <person name="Preece J."/>
            <person name="Michelmore R."/>
        </authorList>
    </citation>
    <scope>NUCLEOTIDE SEQUENCE [LARGE SCALE GENOMIC DNA]</scope>
</reference>
<dbReference type="Proteomes" id="UP001163603">
    <property type="component" value="Chromosome 15"/>
</dbReference>
<name>A0ACC0WZ74_9ROSI</name>
<proteinExistence type="predicted"/>
<organism evidence="1 2">
    <name type="scientific">Pistacia integerrima</name>
    <dbReference type="NCBI Taxonomy" id="434235"/>
    <lineage>
        <taxon>Eukaryota</taxon>
        <taxon>Viridiplantae</taxon>
        <taxon>Streptophyta</taxon>
        <taxon>Embryophyta</taxon>
        <taxon>Tracheophyta</taxon>
        <taxon>Spermatophyta</taxon>
        <taxon>Magnoliopsida</taxon>
        <taxon>eudicotyledons</taxon>
        <taxon>Gunneridae</taxon>
        <taxon>Pentapetalae</taxon>
        <taxon>rosids</taxon>
        <taxon>malvids</taxon>
        <taxon>Sapindales</taxon>
        <taxon>Anacardiaceae</taxon>
        <taxon>Pistacia</taxon>
    </lineage>
</organism>
<sequence length="168" mass="19299">MPQICYTARFVFAVGCPLLEETIPYEFSSSSKDPTMFKNLKQLNFRGLPVLKSICRVMHFPSLERIWVVRCPSLTKLPLDVFNENNGRISIVGDKEWWDKLEWENSTSKVSYSSMHQTAPVSGLVAKSCSYNFPHFIEAVWTSHGPDYTYEATKFEERYVSSVISNPI</sequence>